<dbReference type="GO" id="GO:0016020">
    <property type="term" value="C:membrane"/>
    <property type="evidence" value="ECO:0007669"/>
    <property type="project" value="InterPro"/>
</dbReference>
<gene>
    <name evidence="1" type="ORF">MNBD_GAMMA01-2263</name>
</gene>
<dbReference type="GO" id="GO:0047355">
    <property type="term" value="F:CDP-glycerol glycerophosphotransferase activity"/>
    <property type="evidence" value="ECO:0007669"/>
    <property type="project" value="InterPro"/>
</dbReference>
<dbReference type="InterPro" id="IPR007554">
    <property type="entry name" value="Glycerophosphate_synth"/>
</dbReference>
<accession>A0A3B0VA19</accession>
<dbReference type="InterPro" id="IPR043148">
    <property type="entry name" value="TagF_C"/>
</dbReference>
<name>A0A3B0VA19_9ZZZZ</name>
<protein>
    <recommendedName>
        <fullName evidence="2">CDP-glycerol: N-acetyl-beta-D-mannosaminyl-1,4-N-acetyl-D-glucosaminyldiphosphoundecaprenyl glycerophosphotransferase</fullName>
    </recommendedName>
</protein>
<reference evidence="1" key="1">
    <citation type="submission" date="2018-06" db="EMBL/GenBank/DDBJ databases">
        <authorList>
            <person name="Zhirakovskaya E."/>
        </authorList>
    </citation>
    <scope>NUCLEOTIDE SEQUENCE</scope>
</reference>
<organism evidence="1">
    <name type="scientific">hydrothermal vent metagenome</name>
    <dbReference type="NCBI Taxonomy" id="652676"/>
    <lineage>
        <taxon>unclassified sequences</taxon>
        <taxon>metagenomes</taxon>
        <taxon>ecological metagenomes</taxon>
    </lineage>
</organism>
<sequence length="381" mass="43456">MKFIPAFFQHLKQVISFKQLPKKNRQIVFYSEGKNYWVHLEGLVNELLAAYDVPICYISSGDDDPGLLLEHPNYHSFKIDEGIIRNWLFENIEADVMVMTMPDIHQYQVKRSRHPVHYVYVQHSLVSKHMVYRKGAFDYYDSIFCAAPHHFKEIRALEAHYDTTVKDLYEHGYARLDAIIKQAKLRAEPAKNINQPVHVLIAPSWGSDSIIETVGGEIVDLLLRQGFKVTLRPHPQTIKFSKKKVEAIIKASQNNPLFIYEANVDGQESLHQSDIMICDWSGAALDYAFGLNKPVLFIDVPRKVNNPEYEQLGIEPYEVSIREQIGSVVAISEIETLGDKIKTSLAKNKLTPFKSGVFSQTCSAKTGAQLLLKILNKTQVK</sequence>
<evidence type="ECO:0000313" key="1">
    <source>
        <dbReference type="EMBL" id="VAW40518.1"/>
    </source>
</evidence>
<dbReference type="EMBL" id="UOEW01000273">
    <property type="protein sequence ID" value="VAW40518.1"/>
    <property type="molecule type" value="Genomic_DNA"/>
</dbReference>
<evidence type="ECO:0008006" key="2">
    <source>
        <dbReference type="Google" id="ProtNLM"/>
    </source>
</evidence>
<proteinExistence type="predicted"/>
<dbReference type="Pfam" id="PF04464">
    <property type="entry name" value="Glyphos_transf"/>
    <property type="match status" value="1"/>
</dbReference>
<dbReference type="Gene3D" id="3.40.50.12580">
    <property type="match status" value="1"/>
</dbReference>
<dbReference type="AlphaFoldDB" id="A0A3B0VA19"/>